<feature type="compositionally biased region" description="Basic and acidic residues" evidence="1">
    <location>
        <begin position="465"/>
        <end position="475"/>
    </location>
</feature>
<keyword evidence="2" id="KW-0812">Transmembrane</keyword>
<evidence type="ECO:0000256" key="1">
    <source>
        <dbReference type="SAM" id="MobiDB-lite"/>
    </source>
</evidence>
<feature type="chain" id="PRO_5034208441" evidence="3">
    <location>
        <begin position="23"/>
        <end position="505"/>
    </location>
</feature>
<dbReference type="PANTHER" id="PTHR24035">
    <property type="entry name" value="MULTIPLE EPIDERMAL GROWTH FACTOR-LIKE DOMAINS PROTEIN"/>
    <property type="match status" value="1"/>
</dbReference>
<dbReference type="Proteomes" id="UP000694844">
    <property type="component" value="Chromosome 2"/>
</dbReference>
<evidence type="ECO:0000256" key="2">
    <source>
        <dbReference type="SAM" id="Phobius"/>
    </source>
</evidence>
<evidence type="ECO:0000313" key="5">
    <source>
        <dbReference type="RefSeq" id="XP_022319428.1"/>
    </source>
</evidence>
<feature type="region of interest" description="Disordered" evidence="1">
    <location>
        <begin position="424"/>
        <end position="505"/>
    </location>
</feature>
<reference evidence="5" key="1">
    <citation type="submission" date="2025-08" db="UniProtKB">
        <authorList>
            <consortium name="RefSeq"/>
        </authorList>
    </citation>
    <scope>IDENTIFICATION</scope>
    <source>
        <tissue evidence="5">Whole sample</tissue>
    </source>
</reference>
<keyword evidence="2" id="KW-1133">Transmembrane helix</keyword>
<dbReference type="PANTHER" id="PTHR24035:SF109">
    <property type="entry name" value="PROTEIN DRAPER"/>
    <property type="match status" value="1"/>
</dbReference>
<evidence type="ECO:0000256" key="3">
    <source>
        <dbReference type="SAM" id="SignalP"/>
    </source>
</evidence>
<protein>
    <submittedName>
        <fullName evidence="5">Uncharacterized protein LOC111122135</fullName>
    </submittedName>
</protein>
<proteinExistence type="predicted"/>
<sequence length="505" mass="55565">MYSTSFSCVLGFIIASTHLTYGKSCPETLSLPNLKDMRLPVYQEMATFPCGGHMIGWRTVGIIPTHSLYIGVWIPNHGSQKLLTLLEPVNKVRDDDMEPLIVESGDFLGLVLLNDSSLPLSKFVSLPSGATTDHSNNKTFLVAVVPRDTERGSVINFKETSFLRIPSEFTLSVQMDYSGTHKAKWESSKKLSKRDKSTKCNPRLPNCETCSKVKGQLVCSSCQEGFFGQTCKDVCSESCAACDQHTGDCTRCAAGYFGTNCKELCPTGCSPSLGCNADSGCTQCRLGWEGKWCKAFIASCNDGRFRGSNCKDQCPQNCESCNMTHFDNNCLFCKQGIQWQLCTDDIKNDRAVGYAEEENRSLGAALGAVFAVLILGAILGGIAFYLIRRKRRTLLLRRESEMAARNGLPSREALEERPSNLYVQGLPKTTANQNRQLPPPPDEDEEGYMAPSHLAKSDVTSPLLRGEEQTKDEKPPSPATDKSSPPKDDVYEAIGDVEPIEETFE</sequence>
<feature type="transmembrane region" description="Helical" evidence="2">
    <location>
        <begin position="362"/>
        <end position="387"/>
    </location>
</feature>
<keyword evidence="4" id="KW-1185">Reference proteome</keyword>
<dbReference type="AlphaFoldDB" id="A0A8B8CUE6"/>
<gene>
    <name evidence="5" type="primary">LOC111122135</name>
</gene>
<dbReference type="OrthoDB" id="6137759at2759"/>
<dbReference type="Gene3D" id="2.170.300.10">
    <property type="entry name" value="Tie2 ligand-binding domain superfamily"/>
    <property type="match status" value="1"/>
</dbReference>
<dbReference type="GeneID" id="111122135"/>
<name>A0A8B8CUE6_CRAVI</name>
<dbReference type="RefSeq" id="XP_022319428.1">
    <property type="nucleotide sequence ID" value="XM_022463720.1"/>
</dbReference>
<organism evidence="4 5">
    <name type="scientific">Crassostrea virginica</name>
    <name type="common">Eastern oyster</name>
    <dbReference type="NCBI Taxonomy" id="6565"/>
    <lineage>
        <taxon>Eukaryota</taxon>
        <taxon>Metazoa</taxon>
        <taxon>Spiralia</taxon>
        <taxon>Lophotrochozoa</taxon>
        <taxon>Mollusca</taxon>
        <taxon>Bivalvia</taxon>
        <taxon>Autobranchia</taxon>
        <taxon>Pteriomorphia</taxon>
        <taxon>Ostreida</taxon>
        <taxon>Ostreoidea</taxon>
        <taxon>Ostreidae</taxon>
        <taxon>Crassostrea</taxon>
    </lineage>
</organism>
<evidence type="ECO:0000313" key="4">
    <source>
        <dbReference type="Proteomes" id="UP000694844"/>
    </source>
</evidence>
<dbReference type="SUPFAM" id="SSF57184">
    <property type="entry name" value="Growth factor receptor domain"/>
    <property type="match status" value="2"/>
</dbReference>
<keyword evidence="2" id="KW-0472">Membrane</keyword>
<dbReference type="KEGG" id="cvn:111122135"/>
<keyword evidence="3" id="KW-0732">Signal</keyword>
<feature type="compositionally biased region" description="Polar residues" evidence="1">
    <location>
        <begin position="427"/>
        <end position="436"/>
    </location>
</feature>
<dbReference type="InterPro" id="IPR052108">
    <property type="entry name" value="MEGF/SIB"/>
</dbReference>
<dbReference type="InterPro" id="IPR009030">
    <property type="entry name" value="Growth_fac_rcpt_cys_sf"/>
</dbReference>
<feature type="signal peptide" evidence="3">
    <location>
        <begin position="1"/>
        <end position="22"/>
    </location>
</feature>
<accession>A0A8B8CUE6</accession>